<comment type="caution">
    <text evidence="1">The sequence shown here is derived from an EMBL/GenBank/DDBJ whole genome shotgun (WGS) entry which is preliminary data.</text>
</comment>
<sequence length="127" mass="14381">MPIRQPTSREAQYDFWSRTVAGERVPRTEDEPQPGFYKIRMVRNGPFVAVEIWLEQQVDPDTGELVTDERLRAICNGEPRDPAKLWLYCRAITAEEYDGLTGAHISIPKMAATHVAVDLANMAAIRP</sequence>
<keyword evidence="2" id="KW-1185">Reference proteome</keyword>
<evidence type="ECO:0000313" key="1">
    <source>
        <dbReference type="EMBL" id="RJE82973.1"/>
    </source>
</evidence>
<dbReference type="AlphaFoldDB" id="A0A418SPV6"/>
<dbReference type="RefSeq" id="WP_119751294.1">
    <property type="nucleotide sequence ID" value="NZ_QZCG01000013.1"/>
</dbReference>
<organism evidence="1 2">
    <name type="scientific">Paracoccus onubensis</name>
    <dbReference type="NCBI Taxonomy" id="1675788"/>
    <lineage>
        <taxon>Bacteria</taxon>
        <taxon>Pseudomonadati</taxon>
        <taxon>Pseudomonadota</taxon>
        <taxon>Alphaproteobacteria</taxon>
        <taxon>Rhodobacterales</taxon>
        <taxon>Paracoccaceae</taxon>
        <taxon>Paracoccus</taxon>
    </lineage>
</organism>
<proteinExistence type="predicted"/>
<gene>
    <name evidence="1" type="ORF">D3P04_18270</name>
</gene>
<evidence type="ECO:0000313" key="2">
    <source>
        <dbReference type="Proteomes" id="UP000284202"/>
    </source>
</evidence>
<dbReference type="OrthoDB" id="8114479at2"/>
<dbReference type="EMBL" id="QZCG01000013">
    <property type="protein sequence ID" value="RJE82973.1"/>
    <property type="molecule type" value="Genomic_DNA"/>
</dbReference>
<protein>
    <submittedName>
        <fullName evidence="1">Uncharacterized protein</fullName>
    </submittedName>
</protein>
<dbReference type="Proteomes" id="UP000284202">
    <property type="component" value="Unassembled WGS sequence"/>
</dbReference>
<accession>A0A418SPV6</accession>
<name>A0A418SPV6_9RHOB</name>
<reference evidence="2" key="1">
    <citation type="submission" date="2018-09" db="EMBL/GenBank/DDBJ databases">
        <title>Acidovorax cavernicola nov. sp. isolated from Gruta de las Maravillas (Aracena, Spain).</title>
        <authorList>
            <person name="Jurado V."/>
            <person name="Gutierrez-Patricio S."/>
            <person name="Gonzalez-Pimentel J.L."/>
            <person name="Miller A.Z."/>
            <person name="Laiz L."/>
            <person name="Saiz-Jimenez C."/>
        </authorList>
    </citation>
    <scope>NUCLEOTIDE SEQUENCE [LARGE SCALE GENOMIC DNA]</scope>
    <source>
        <strain evidence="2">1011MAR3C25</strain>
    </source>
</reference>